<feature type="domain" description="Transposase IS4-like" evidence="1">
    <location>
        <begin position="49"/>
        <end position="346"/>
    </location>
</feature>
<dbReference type="GO" id="GO:0006313">
    <property type="term" value="P:DNA transposition"/>
    <property type="evidence" value="ECO:0007669"/>
    <property type="project" value="InterPro"/>
</dbReference>
<dbReference type="PANTHER" id="PTHR34614">
    <property type="match status" value="1"/>
</dbReference>
<dbReference type="GO" id="GO:0003677">
    <property type="term" value="F:DNA binding"/>
    <property type="evidence" value="ECO:0007669"/>
    <property type="project" value="InterPro"/>
</dbReference>
<comment type="caution">
    <text evidence="2">The sequence shown here is derived from an EMBL/GenBank/DDBJ whole genome shotgun (WGS) entry which is preliminary data.</text>
</comment>
<organism evidence="2 3">
    <name type="scientific">Parasutterella muris</name>
    <dbReference type="NCBI Taxonomy" id="2565572"/>
    <lineage>
        <taxon>Bacteria</taxon>
        <taxon>Pseudomonadati</taxon>
        <taxon>Pseudomonadota</taxon>
        <taxon>Betaproteobacteria</taxon>
        <taxon>Burkholderiales</taxon>
        <taxon>Sutterellaceae</taxon>
        <taxon>Parasutterella</taxon>
    </lineage>
</organism>
<keyword evidence="3" id="KW-1185">Reference proteome</keyword>
<sequence>MQKWQFLHPTPYAGPISKDVYHDLFEHLGLSEDIVQNYFRARADRCHKGDAIAFDSSTISSYSRHIKETRQGFNKAGDGLDTVKLITLFDLATHQPIAFAREPGNLADVSGIENALKKLSFLNISKAKIVTDKGYYSQNNIGQMLRKHIKFLTAVSIDLTWVNRYLQENKSGLETASSLCPWDFNIHGITVPVNVEFTYQRQRNRGNAAKGDSVSETRRLYLHLYLNRQRVGEDEKRLATDLMTLKNDIEMGLWDDLSETAQRKADKYLKISRLGRGGKLKVTINEDAYAQARRDYGYFALVSNKAGDCFEALRNYRLREKIEEAFKDTKNRLDGMRTRVWDGDTLKGRMFCQFVGLGYQCFLHMKIKELKEKLQSNLADRSLAQKEREQRAELLKWLDKQSMQSLIDWFDCIELTNLKSEGVSDTQRSGDTKRGRLFFRLLGVPGFEEKTQSQLTAIIV</sequence>
<gene>
    <name evidence="2" type="ORF">E5987_12045</name>
</gene>
<name>A0A6L6YQ80_9BURK</name>
<dbReference type="PANTHER" id="PTHR34614:SF2">
    <property type="entry name" value="TRANSPOSASE IS4-LIKE DOMAIN-CONTAINING PROTEIN"/>
    <property type="match status" value="1"/>
</dbReference>
<dbReference type="AlphaFoldDB" id="A0A6L6YQ80"/>
<dbReference type="Pfam" id="PF01609">
    <property type="entry name" value="DDE_Tnp_1"/>
    <property type="match status" value="1"/>
</dbReference>
<proteinExistence type="predicted"/>
<dbReference type="GO" id="GO:0004803">
    <property type="term" value="F:transposase activity"/>
    <property type="evidence" value="ECO:0007669"/>
    <property type="project" value="InterPro"/>
</dbReference>
<dbReference type="OrthoDB" id="5468824at2"/>
<evidence type="ECO:0000313" key="2">
    <source>
        <dbReference type="EMBL" id="MVX57911.1"/>
    </source>
</evidence>
<protein>
    <submittedName>
        <fullName evidence="2">Transposase</fullName>
    </submittedName>
</protein>
<evidence type="ECO:0000259" key="1">
    <source>
        <dbReference type="Pfam" id="PF01609"/>
    </source>
</evidence>
<dbReference type="EMBL" id="WSRP01000057">
    <property type="protein sequence ID" value="MVX57911.1"/>
    <property type="molecule type" value="Genomic_DNA"/>
</dbReference>
<dbReference type="Proteomes" id="UP000472580">
    <property type="component" value="Unassembled WGS sequence"/>
</dbReference>
<evidence type="ECO:0000313" key="3">
    <source>
        <dbReference type="Proteomes" id="UP000472580"/>
    </source>
</evidence>
<reference evidence="2 3" key="1">
    <citation type="submission" date="2019-12" db="EMBL/GenBank/DDBJ databases">
        <title>Microbes associate with the intestines of laboratory mice.</title>
        <authorList>
            <person name="Navarre W."/>
            <person name="Wong E."/>
        </authorList>
    </citation>
    <scope>NUCLEOTIDE SEQUENCE [LARGE SCALE GENOMIC DNA]</scope>
    <source>
        <strain evidence="2 3">NM82_D38</strain>
    </source>
</reference>
<dbReference type="InterPro" id="IPR002559">
    <property type="entry name" value="Transposase_11"/>
</dbReference>
<accession>A0A6L6YQ80</accession>